<proteinExistence type="predicted"/>
<comment type="caution">
    <text evidence="2">The sequence shown here is derived from an EMBL/GenBank/DDBJ whole genome shotgun (WGS) entry which is preliminary data.</text>
</comment>
<feature type="region of interest" description="Disordered" evidence="1">
    <location>
        <begin position="1"/>
        <end position="26"/>
    </location>
</feature>
<organism evidence="2 3">
    <name type="scientific">Kitasatospora cystarginea</name>
    <dbReference type="NCBI Taxonomy" id="58350"/>
    <lineage>
        <taxon>Bacteria</taxon>
        <taxon>Bacillati</taxon>
        <taxon>Actinomycetota</taxon>
        <taxon>Actinomycetes</taxon>
        <taxon>Kitasatosporales</taxon>
        <taxon>Streptomycetaceae</taxon>
        <taxon>Kitasatospora</taxon>
    </lineage>
</organism>
<dbReference type="EMBL" id="BAAATR010000026">
    <property type="protein sequence ID" value="GAA2261407.1"/>
    <property type="molecule type" value="Genomic_DNA"/>
</dbReference>
<evidence type="ECO:0000256" key="1">
    <source>
        <dbReference type="SAM" id="MobiDB-lite"/>
    </source>
</evidence>
<evidence type="ECO:0000313" key="3">
    <source>
        <dbReference type="Proteomes" id="UP001500305"/>
    </source>
</evidence>
<gene>
    <name evidence="2" type="ORF">GCM10010430_52090</name>
</gene>
<dbReference type="Gene3D" id="3.90.226.10">
    <property type="entry name" value="2-enoyl-CoA Hydratase, Chain A, domain 1"/>
    <property type="match status" value="1"/>
</dbReference>
<protein>
    <submittedName>
        <fullName evidence="2">Uncharacterized protein</fullName>
    </submittedName>
</protein>
<name>A0ABP5RGU5_9ACTN</name>
<evidence type="ECO:0000313" key="2">
    <source>
        <dbReference type="EMBL" id="GAA2261407.1"/>
    </source>
</evidence>
<dbReference type="Proteomes" id="UP001500305">
    <property type="component" value="Unassembled WGS sequence"/>
</dbReference>
<reference evidence="3" key="1">
    <citation type="journal article" date="2019" name="Int. J. Syst. Evol. Microbiol.">
        <title>The Global Catalogue of Microorganisms (GCM) 10K type strain sequencing project: providing services to taxonomists for standard genome sequencing and annotation.</title>
        <authorList>
            <consortium name="The Broad Institute Genomics Platform"/>
            <consortium name="The Broad Institute Genome Sequencing Center for Infectious Disease"/>
            <person name="Wu L."/>
            <person name="Ma J."/>
        </authorList>
    </citation>
    <scope>NUCLEOTIDE SEQUENCE [LARGE SCALE GENOMIC DNA]</scope>
    <source>
        <strain evidence="3">JCM 7356</strain>
    </source>
</reference>
<keyword evidence="3" id="KW-1185">Reference proteome</keyword>
<sequence length="147" mass="15651">MQPIARGASGNQPGHLEDSTETVSDSRELALVDADSTTRERAHPGALVLDRVIAGVDACFSPPALTAGTTPPANLLLGRVAGSRMAQQTIFFSEQVEVTGPPVLLLCDEVVPPEALDATLVARPTGWRTWPFGVRPDRVRSGRRRSA</sequence>
<accession>A0ABP5RGU5</accession>